<dbReference type="AlphaFoldDB" id="A0A915A4Z9"/>
<evidence type="ECO:0000313" key="3">
    <source>
        <dbReference type="Proteomes" id="UP000887569"/>
    </source>
</evidence>
<name>A0A915A4Z9_PARUN</name>
<keyword evidence="3" id="KW-1185">Reference proteome</keyword>
<dbReference type="GO" id="GO:0032874">
    <property type="term" value="P:positive regulation of stress-activated MAPK cascade"/>
    <property type="evidence" value="ECO:0007669"/>
    <property type="project" value="TreeGrafter"/>
</dbReference>
<proteinExistence type="predicted"/>
<organism evidence="3 4">
    <name type="scientific">Parascaris univalens</name>
    <name type="common">Nematode worm</name>
    <dbReference type="NCBI Taxonomy" id="6257"/>
    <lineage>
        <taxon>Eukaryota</taxon>
        <taxon>Metazoa</taxon>
        <taxon>Ecdysozoa</taxon>
        <taxon>Nematoda</taxon>
        <taxon>Chromadorea</taxon>
        <taxon>Rhabditida</taxon>
        <taxon>Spirurina</taxon>
        <taxon>Ascaridomorpha</taxon>
        <taxon>Ascaridoidea</taxon>
        <taxon>Ascarididae</taxon>
        <taxon>Parascaris</taxon>
    </lineage>
</organism>
<dbReference type="Proteomes" id="UP000887569">
    <property type="component" value="Unplaced"/>
</dbReference>
<sequence>MSSEEFSNASDNEDEMFPIPTSGCTINALGSNLVVIGGWNPHHFDPWIRSHDHGYVRKIYKHNLYTRLWSEHRCYIPQENCPIETACHCTFQLTSNTLLFFGGSMSPMNVSESSNKVFIYSMKDESWKAVDCVGGPGQTPSTEVGHWWGRAGFLAGTTLTICTGNYVTDQLEVNQLRIDSEPYRWEKLVPRSGAEFTFPLVKHQIVVYDNKVFVFGGSVNFMRRNRSETFQGTLASLPTFDLLTKKWSYTQCAIDEKYAELWPFAPSVVLVGHHVFLTGGALFHNGDSVDLLDAVLRLDLKEKSWNAFSTLKGKGRFFHASCVTDDGRLCVYGGCLEMEYMTSARSNEVEFIQCTVPTLYQCALMAFCASERGVMTTNRLHNAKDGRVAVIEQLKIEGFPEFVLRDLL</sequence>
<keyword evidence="2" id="KW-0677">Repeat</keyword>
<reference evidence="4" key="1">
    <citation type="submission" date="2022-11" db="UniProtKB">
        <authorList>
            <consortium name="WormBaseParasite"/>
        </authorList>
    </citation>
    <scope>IDENTIFICATION</scope>
</reference>
<dbReference type="WBParaSite" id="PgR001X_g147_t02">
    <property type="protein sequence ID" value="PgR001X_g147_t02"/>
    <property type="gene ID" value="PgR001X_g147"/>
</dbReference>
<dbReference type="InterPro" id="IPR015915">
    <property type="entry name" value="Kelch-typ_b-propeller"/>
</dbReference>
<dbReference type="PANTHER" id="PTHR46428">
    <property type="entry name" value="KELCH DOMAIN-CONTAINING PROTEIN 10"/>
    <property type="match status" value="1"/>
</dbReference>
<accession>A0A915A4Z9</accession>
<evidence type="ECO:0000256" key="2">
    <source>
        <dbReference type="ARBA" id="ARBA00022737"/>
    </source>
</evidence>
<dbReference type="PANTHER" id="PTHR46428:SF1">
    <property type="entry name" value="KELCH DOMAIN-CONTAINING PROTEIN 10"/>
    <property type="match status" value="1"/>
</dbReference>
<protein>
    <submittedName>
        <fullName evidence="4">Kelch domain-containing protein 10</fullName>
    </submittedName>
</protein>
<keyword evidence="1" id="KW-0880">Kelch repeat</keyword>
<dbReference type="SUPFAM" id="SSF117281">
    <property type="entry name" value="Kelch motif"/>
    <property type="match status" value="1"/>
</dbReference>
<evidence type="ECO:0000256" key="1">
    <source>
        <dbReference type="ARBA" id="ARBA00022441"/>
    </source>
</evidence>
<evidence type="ECO:0000313" key="4">
    <source>
        <dbReference type="WBParaSite" id="PgR001X_g147_t02"/>
    </source>
</evidence>
<dbReference type="Pfam" id="PF24681">
    <property type="entry name" value="Kelch_KLHDC2_KLHL20_DRC7"/>
    <property type="match status" value="1"/>
</dbReference>
<dbReference type="InterPro" id="IPR052125">
    <property type="entry name" value="KLHDC10"/>
</dbReference>
<dbReference type="Gene3D" id="2.120.10.80">
    <property type="entry name" value="Kelch-type beta propeller"/>
    <property type="match status" value="2"/>
</dbReference>